<dbReference type="Pfam" id="PF13817">
    <property type="entry name" value="DDE_Tnp_IS66_C"/>
    <property type="match status" value="1"/>
</dbReference>
<sequence length="152" mass="17498">MHNRRLKDQKPVIEGYLAWIKQVNPGSNGKLQKAIAYIKNREDFLMTYLEDGRCSLRNNLSKNSIRPVTVGRKNWLFSDTPDGASANALYLTIVEMAKAYGLNLYEYLKYLLEHRPNGDMTDDELAKLAPWNEDVQKKCCKQNEQNVSVQES</sequence>
<dbReference type="Proteomes" id="UP001198495">
    <property type="component" value="Unassembled WGS sequence"/>
</dbReference>
<dbReference type="Pfam" id="PF03050">
    <property type="entry name" value="DDE_Tnp_IS66"/>
    <property type="match status" value="1"/>
</dbReference>
<organism evidence="3 4">
    <name type="scientific">Coprococcus hominis</name>
    <name type="common">ex Arizal et al. 2022</name>
    <dbReference type="NCBI Taxonomy" id="2881262"/>
    <lineage>
        <taxon>Bacteria</taxon>
        <taxon>Bacillati</taxon>
        <taxon>Bacillota</taxon>
        <taxon>Clostridia</taxon>
        <taxon>Lachnospirales</taxon>
        <taxon>Lachnospiraceae</taxon>
        <taxon>Coprococcus</taxon>
    </lineage>
</organism>
<evidence type="ECO:0000313" key="3">
    <source>
        <dbReference type="EMBL" id="MCC2220020.1"/>
    </source>
</evidence>
<accession>A0ABS8FS66</accession>
<dbReference type="EMBL" id="JAJEQT010000015">
    <property type="protein sequence ID" value="MCC2220020.1"/>
    <property type="molecule type" value="Genomic_DNA"/>
</dbReference>
<reference evidence="3 4" key="1">
    <citation type="submission" date="2021-10" db="EMBL/GenBank/DDBJ databases">
        <title>Anaerobic single-cell dispensing facilitates the cultivation of human gut bacteria.</title>
        <authorList>
            <person name="Afrizal A."/>
        </authorList>
    </citation>
    <scope>NUCLEOTIDE SEQUENCE [LARGE SCALE GENOMIC DNA]</scope>
    <source>
        <strain evidence="3 4">CLA-AA-H212</strain>
    </source>
</reference>
<evidence type="ECO:0000313" key="4">
    <source>
        <dbReference type="Proteomes" id="UP001198495"/>
    </source>
</evidence>
<keyword evidence="4" id="KW-1185">Reference proteome</keyword>
<feature type="domain" description="Transposase IS66 central" evidence="1">
    <location>
        <begin position="4"/>
        <end position="85"/>
    </location>
</feature>
<dbReference type="PANTHER" id="PTHR33678">
    <property type="entry name" value="BLL1576 PROTEIN"/>
    <property type="match status" value="1"/>
</dbReference>
<evidence type="ECO:0000259" key="2">
    <source>
        <dbReference type="Pfam" id="PF13817"/>
    </source>
</evidence>
<feature type="domain" description="Transposase IS66 C-terminal" evidence="2">
    <location>
        <begin position="92"/>
        <end position="131"/>
    </location>
</feature>
<dbReference type="InterPro" id="IPR004291">
    <property type="entry name" value="Transposase_IS66_central"/>
</dbReference>
<name>A0ABS8FS66_9FIRM</name>
<comment type="caution">
    <text evidence="3">The sequence shown here is derived from an EMBL/GenBank/DDBJ whole genome shotgun (WGS) entry which is preliminary data.</text>
</comment>
<gene>
    <name evidence="3" type="ORF">LKD28_13480</name>
</gene>
<dbReference type="InterPro" id="IPR039552">
    <property type="entry name" value="IS66_C"/>
</dbReference>
<proteinExistence type="predicted"/>
<evidence type="ECO:0000259" key="1">
    <source>
        <dbReference type="Pfam" id="PF03050"/>
    </source>
</evidence>
<protein>
    <submittedName>
        <fullName evidence="3">Transposase</fullName>
    </submittedName>
</protein>
<dbReference type="InterPro" id="IPR052344">
    <property type="entry name" value="Transposase-related"/>
</dbReference>
<dbReference type="PANTHER" id="PTHR33678:SF1">
    <property type="entry name" value="BLL1576 PROTEIN"/>
    <property type="match status" value="1"/>
</dbReference>